<feature type="domain" description="GST N-terminal" evidence="1">
    <location>
        <begin position="82"/>
        <end position="160"/>
    </location>
</feature>
<dbReference type="PROSITE" id="PS00195">
    <property type="entry name" value="GLUTAREDOXIN_1"/>
    <property type="match status" value="1"/>
</dbReference>
<dbReference type="InterPro" id="IPR036249">
    <property type="entry name" value="Thioredoxin-like_sf"/>
</dbReference>
<dbReference type="AlphaFoldDB" id="A0ABD3LXJ1"/>
<dbReference type="PROSITE" id="PS50404">
    <property type="entry name" value="GST_NTER"/>
    <property type="match status" value="1"/>
</dbReference>
<dbReference type="PROSITE" id="PS51354">
    <property type="entry name" value="GLUTAREDOXIN_2"/>
    <property type="match status" value="1"/>
</dbReference>
<sequence length="338" mass="37562">MLTRSLAVRAASRDASRSLSNRSAQLSSAAALFESRRPSSAYFPTVVVVASRSSPTLVHPNIHRCLPTSPTRYFTAASTILPDVKLYQYHICPFCNVTKSLLSYSKLDYESVEVNPLTKSELKPWSGEYKKVPIAMIDGNQINGSENILESILNLSGVQTTLEKRWAEEDQNDGELLRMTMQQFQRSENALLWTRFAIDDLAALLYPNICGSLSDSYDAFGYVRNVDSFSALQKISIQYLGALAMHFAARKVKSKRNIVDEKAALKDALDKYESEGLQNGKITYSSGLSSPDLGDIAVFGVLYSVRGLNAHRFAIQSRGGAVKEWYDRMSMQVLGRIS</sequence>
<dbReference type="PANTHER" id="PTHR12782:SF5">
    <property type="entry name" value="PROSTAGLANDIN E SYNTHASE 2"/>
    <property type="match status" value="1"/>
</dbReference>
<accession>A0ABD3LXJ1</accession>
<evidence type="ECO:0000313" key="2">
    <source>
        <dbReference type="EMBL" id="KAL3756485.1"/>
    </source>
</evidence>
<dbReference type="EMBL" id="JALLBG020000303">
    <property type="protein sequence ID" value="KAL3756485.1"/>
    <property type="molecule type" value="Genomic_DNA"/>
</dbReference>
<proteinExistence type="predicted"/>
<dbReference type="SUPFAM" id="SSF47616">
    <property type="entry name" value="GST C-terminal domain-like"/>
    <property type="match status" value="1"/>
</dbReference>
<dbReference type="Gene3D" id="3.40.30.10">
    <property type="entry name" value="Glutaredoxin"/>
    <property type="match status" value="1"/>
</dbReference>
<dbReference type="Pfam" id="PF13417">
    <property type="entry name" value="GST_N_3"/>
    <property type="match status" value="1"/>
</dbReference>
<dbReference type="InterPro" id="IPR011767">
    <property type="entry name" value="GLR_AS"/>
</dbReference>
<dbReference type="SUPFAM" id="SSF52833">
    <property type="entry name" value="Thioredoxin-like"/>
    <property type="match status" value="1"/>
</dbReference>
<organism evidence="2 3">
    <name type="scientific">Discostella pseudostelligera</name>
    <dbReference type="NCBI Taxonomy" id="259834"/>
    <lineage>
        <taxon>Eukaryota</taxon>
        <taxon>Sar</taxon>
        <taxon>Stramenopiles</taxon>
        <taxon>Ochrophyta</taxon>
        <taxon>Bacillariophyta</taxon>
        <taxon>Coscinodiscophyceae</taxon>
        <taxon>Thalassiosirophycidae</taxon>
        <taxon>Stephanodiscales</taxon>
        <taxon>Stephanodiscaceae</taxon>
        <taxon>Discostella</taxon>
    </lineage>
</organism>
<evidence type="ECO:0000313" key="3">
    <source>
        <dbReference type="Proteomes" id="UP001530293"/>
    </source>
</evidence>
<dbReference type="Gene3D" id="1.20.1050.10">
    <property type="match status" value="1"/>
</dbReference>
<protein>
    <recommendedName>
        <fullName evidence="1">GST N-terminal domain-containing protein</fullName>
    </recommendedName>
</protein>
<name>A0ABD3LXJ1_9STRA</name>
<comment type="caution">
    <text evidence="2">The sequence shown here is derived from an EMBL/GenBank/DDBJ whole genome shotgun (WGS) entry which is preliminary data.</text>
</comment>
<evidence type="ECO:0000259" key="1">
    <source>
        <dbReference type="PROSITE" id="PS50404"/>
    </source>
</evidence>
<gene>
    <name evidence="2" type="ORF">ACHAWU_009879</name>
</gene>
<dbReference type="PANTHER" id="PTHR12782">
    <property type="entry name" value="MICROSOMAL PROSTAGLANDIN E SYNTHASE-2"/>
    <property type="match status" value="1"/>
</dbReference>
<dbReference type="Proteomes" id="UP001530293">
    <property type="component" value="Unassembled WGS sequence"/>
</dbReference>
<dbReference type="InterPro" id="IPR036282">
    <property type="entry name" value="Glutathione-S-Trfase_C_sf"/>
</dbReference>
<reference evidence="2 3" key="1">
    <citation type="submission" date="2024-10" db="EMBL/GenBank/DDBJ databases">
        <title>Updated reference genomes for cyclostephanoid diatoms.</title>
        <authorList>
            <person name="Roberts W.R."/>
            <person name="Alverson A.J."/>
        </authorList>
    </citation>
    <scope>NUCLEOTIDE SEQUENCE [LARGE SCALE GENOMIC DNA]</scope>
    <source>
        <strain evidence="2 3">AJA232-27</strain>
    </source>
</reference>
<keyword evidence="3" id="KW-1185">Reference proteome</keyword>
<dbReference type="InterPro" id="IPR004045">
    <property type="entry name" value="Glutathione_S-Trfase_N"/>
</dbReference>